<dbReference type="InterPro" id="IPR013249">
    <property type="entry name" value="RNA_pol_sigma70_r4_t2"/>
</dbReference>
<dbReference type="SUPFAM" id="SSF88946">
    <property type="entry name" value="Sigma2 domain of RNA polymerase sigma factors"/>
    <property type="match status" value="1"/>
</dbReference>
<dbReference type="InterPro" id="IPR007627">
    <property type="entry name" value="RNA_pol_sigma70_r2"/>
</dbReference>
<accession>A0A9D2HPW9</accession>
<dbReference type="SUPFAM" id="SSF88659">
    <property type="entry name" value="Sigma3 and sigma4 domains of RNA polymerase sigma factors"/>
    <property type="match status" value="1"/>
</dbReference>
<dbReference type="GO" id="GO:0006352">
    <property type="term" value="P:DNA-templated transcription initiation"/>
    <property type="evidence" value="ECO:0007669"/>
    <property type="project" value="InterPro"/>
</dbReference>
<dbReference type="InterPro" id="IPR014327">
    <property type="entry name" value="RNA_pol_sigma70_bacteroid"/>
</dbReference>
<evidence type="ECO:0000313" key="6">
    <source>
        <dbReference type="EMBL" id="HJA83230.1"/>
    </source>
</evidence>
<keyword evidence="4" id="KW-0804">Transcription</keyword>
<dbReference type="InterPro" id="IPR039425">
    <property type="entry name" value="RNA_pol_sigma-70-like"/>
</dbReference>
<evidence type="ECO:0000259" key="5">
    <source>
        <dbReference type="PROSITE" id="PS00622"/>
    </source>
</evidence>
<dbReference type="Proteomes" id="UP000823860">
    <property type="component" value="Unassembled WGS sequence"/>
</dbReference>
<dbReference type="PANTHER" id="PTHR43133">
    <property type="entry name" value="RNA POLYMERASE ECF-TYPE SIGMA FACTO"/>
    <property type="match status" value="1"/>
</dbReference>
<evidence type="ECO:0000256" key="4">
    <source>
        <dbReference type="ARBA" id="ARBA00023163"/>
    </source>
</evidence>
<dbReference type="GO" id="GO:0016987">
    <property type="term" value="F:sigma factor activity"/>
    <property type="evidence" value="ECO:0007669"/>
    <property type="project" value="UniProtKB-KW"/>
</dbReference>
<reference evidence="6" key="1">
    <citation type="journal article" date="2021" name="PeerJ">
        <title>Extensive microbial diversity within the chicken gut microbiome revealed by metagenomics and culture.</title>
        <authorList>
            <person name="Gilroy R."/>
            <person name="Ravi A."/>
            <person name="Getino M."/>
            <person name="Pursley I."/>
            <person name="Horton D.L."/>
            <person name="Alikhan N.F."/>
            <person name="Baker D."/>
            <person name="Gharbi K."/>
            <person name="Hall N."/>
            <person name="Watson M."/>
            <person name="Adriaenssens E.M."/>
            <person name="Foster-Nyarko E."/>
            <person name="Jarju S."/>
            <person name="Secka A."/>
            <person name="Antonio M."/>
            <person name="Oren A."/>
            <person name="Chaudhuri R.R."/>
            <person name="La Ragione R."/>
            <person name="Hildebrand F."/>
            <person name="Pallen M.J."/>
        </authorList>
    </citation>
    <scope>NUCLEOTIDE SEQUENCE</scope>
    <source>
        <strain evidence="6">ChiHecec1B25-7008</strain>
    </source>
</reference>
<keyword evidence="2" id="KW-0805">Transcription regulation</keyword>
<dbReference type="Pfam" id="PF08281">
    <property type="entry name" value="Sigma70_r4_2"/>
    <property type="match status" value="1"/>
</dbReference>
<sequence>MEEQLLIRQLKEGKESAYRLLYEKHYAVLCHLAREWVGDDFTAETLVSDVIFHLWEIRESLEIRVSLRSYLVQAVRNHCLDYLSSRRERTEVTFSAFEGGEEGEQPFAERYVRSDDYPLGRLLAQELEQTVRRAIAALPEDCRRVFCKSRFEGKKYEEIAAELDISVNTVKYHMKNALTRLHDSLGKYLFLLFVFFEI</sequence>
<comment type="caution">
    <text evidence="6">The sequence shown here is derived from an EMBL/GenBank/DDBJ whole genome shotgun (WGS) entry which is preliminary data.</text>
</comment>
<dbReference type="NCBIfam" id="TIGR02985">
    <property type="entry name" value="Sig70_bacteroi1"/>
    <property type="match status" value="1"/>
</dbReference>
<evidence type="ECO:0000313" key="7">
    <source>
        <dbReference type="Proteomes" id="UP000823860"/>
    </source>
</evidence>
<evidence type="ECO:0000256" key="2">
    <source>
        <dbReference type="ARBA" id="ARBA00023015"/>
    </source>
</evidence>
<protein>
    <submittedName>
        <fullName evidence="6">RNA polymerase sigma-70 factor</fullName>
    </submittedName>
</protein>
<comment type="similarity">
    <text evidence="1">Belongs to the sigma-70 factor family. ECF subfamily.</text>
</comment>
<dbReference type="InterPro" id="IPR036388">
    <property type="entry name" value="WH-like_DNA-bd_sf"/>
</dbReference>
<evidence type="ECO:0000256" key="1">
    <source>
        <dbReference type="ARBA" id="ARBA00010641"/>
    </source>
</evidence>
<evidence type="ECO:0000256" key="3">
    <source>
        <dbReference type="ARBA" id="ARBA00023082"/>
    </source>
</evidence>
<dbReference type="EMBL" id="DWZE01000059">
    <property type="protein sequence ID" value="HJA83230.1"/>
    <property type="molecule type" value="Genomic_DNA"/>
</dbReference>
<dbReference type="PANTHER" id="PTHR43133:SF46">
    <property type="entry name" value="RNA POLYMERASE SIGMA-70 FACTOR ECF SUBFAMILY"/>
    <property type="match status" value="1"/>
</dbReference>
<dbReference type="Pfam" id="PF04542">
    <property type="entry name" value="Sigma70_r2"/>
    <property type="match status" value="1"/>
</dbReference>
<dbReference type="InterPro" id="IPR013324">
    <property type="entry name" value="RNA_pol_sigma_r3/r4-like"/>
</dbReference>
<feature type="domain" description="HTH luxR-type" evidence="5">
    <location>
        <begin position="153"/>
        <end position="180"/>
    </location>
</feature>
<dbReference type="GO" id="GO:0003677">
    <property type="term" value="F:DNA binding"/>
    <property type="evidence" value="ECO:0007669"/>
    <property type="project" value="InterPro"/>
</dbReference>
<dbReference type="PRINTS" id="PR00038">
    <property type="entry name" value="HTHLUXR"/>
</dbReference>
<gene>
    <name evidence="6" type="ORF">H9785_04590</name>
</gene>
<dbReference type="InterPro" id="IPR000792">
    <property type="entry name" value="Tscrpt_reg_LuxR_C"/>
</dbReference>
<dbReference type="InterPro" id="IPR014284">
    <property type="entry name" value="RNA_pol_sigma-70_dom"/>
</dbReference>
<dbReference type="CDD" id="cd06171">
    <property type="entry name" value="Sigma70_r4"/>
    <property type="match status" value="1"/>
</dbReference>
<dbReference type="Gene3D" id="1.10.10.10">
    <property type="entry name" value="Winged helix-like DNA-binding domain superfamily/Winged helix DNA-binding domain"/>
    <property type="match status" value="1"/>
</dbReference>
<keyword evidence="3" id="KW-0731">Sigma factor</keyword>
<dbReference type="InterPro" id="IPR013325">
    <property type="entry name" value="RNA_pol_sigma_r2"/>
</dbReference>
<proteinExistence type="inferred from homology"/>
<reference evidence="6" key="2">
    <citation type="submission" date="2021-04" db="EMBL/GenBank/DDBJ databases">
        <authorList>
            <person name="Gilroy R."/>
        </authorList>
    </citation>
    <scope>NUCLEOTIDE SEQUENCE</scope>
    <source>
        <strain evidence="6">ChiHecec1B25-7008</strain>
    </source>
</reference>
<dbReference type="PROSITE" id="PS00622">
    <property type="entry name" value="HTH_LUXR_1"/>
    <property type="match status" value="1"/>
</dbReference>
<dbReference type="AlphaFoldDB" id="A0A9D2HPW9"/>
<name>A0A9D2HPW9_9BACE</name>
<organism evidence="6 7">
    <name type="scientific">Candidatus Bacteroides intestinavium</name>
    <dbReference type="NCBI Taxonomy" id="2838469"/>
    <lineage>
        <taxon>Bacteria</taxon>
        <taxon>Pseudomonadati</taxon>
        <taxon>Bacteroidota</taxon>
        <taxon>Bacteroidia</taxon>
        <taxon>Bacteroidales</taxon>
        <taxon>Bacteroidaceae</taxon>
        <taxon>Bacteroides</taxon>
    </lineage>
</organism>
<dbReference type="Gene3D" id="1.10.1740.10">
    <property type="match status" value="1"/>
</dbReference>
<dbReference type="NCBIfam" id="TIGR02937">
    <property type="entry name" value="sigma70-ECF"/>
    <property type="match status" value="1"/>
</dbReference>